<evidence type="ECO:0000313" key="1">
    <source>
        <dbReference type="EMBL" id="MBW82384.1"/>
    </source>
</evidence>
<name>A0A2P2IMB4_RHIMU</name>
<accession>A0A2P2IMB4</accession>
<organism evidence="1">
    <name type="scientific">Rhizophora mucronata</name>
    <name type="common">Asiatic mangrove</name>
    <dbReference type="NCBI Taxonomy" id="61149"/>
    <lineage>
        <taxon>Eukaryota</taxon>
        <taxon>Viridiplantae</taxon>
        <taxon>Streptophyta</taxon>
        <taxon>Embryophyta</taxon>
        <taxon>Tracheophyta</taxon>
        <taxon>Spermatophyta</taxon>
        <taxon>Magnoliopsida</taxon>
        <taxon>eudicotyledons</taxon>
        <taxon>Gunneridae</taxon>
        <taxon>Pentapetalae</taxon>
        <taxon>rosids</taxon>
        <taxon>fabids</taxon>
        <taxon>Malpighiales</taxon>
        <taxon>Rhizophoraceae</taxon>
        <taxon>Rhizophora</taxon>
    </lineage>
</organism>
<sequence length="116" mass="13289">MISFSYQRVRLCIRAHGSTCSSSLRAADSSVRRERQLLTFYKRLHQRKTKSNTGQMGASLIATYQYQTLQTSLRHSMLASSLRMTSMCHITRLNVTKQPLSSTGAQSHHCRFSKYQ</sequence>
<dbReference type="AlphaFoldDB" id="A0A2P2IMB4"/>
<proteinExistence type="predicted"/>
<reference evidence="1" key="1">
    <citation type="submission" date="2018-02" db="EMBL/GenBank/DDBJ databases">
        <title>Rhizophora mucronata_Transcriptome.</title>
        <authorList>
            <person name="Meera S.P."/>
            <person name="Sreeshan A."/>
            <person name="Augustine A."/>
        </authorList>
    </citation>
    <scope>NUCLEOTIDE SEQUENCE</scope>
    <source>
        <tissue evidence="1">Leaf</tissue>
    </source>
</reference>
<dbReference type="EMBL" id="GGEC01001901">
    <property type="protein sequence ID" value="MBW82384.1"/>
    <property type="molecule type" value="Transcribed_RNA"/>
</dbReference>
<protein>
    <submittedName>
        <fullName evidence="1">Uncharacterized protein</fullName>
    </submittedName>
</protein>